<name>A0A811U356_CERCA</name>
<keyword evidence="2" id="KW-1185">Reference proteome</keyword>
<sequence length="65" mass="7535">RNRYHCRKLSLTCTLCIRQYSQQQLVIIERRRSTVVGRRSTNDEQRTVASGVPAITLNLLVCMDI</sequence>
<reference evidence="1" key="1">
    <citation type="submission" date="2020-11" db="EMBL/GenBank/DDBJ databases">
        <authorList>
            <person name="Whitehead M."/>
        </authorList>
    </citation>
    <scope>NUCLEOTIDE SEQUENCE</scope>
    <source>
        <strain evidence="1">EGII</strain>
    </source>
</reference>
<accession>A0A811U356</accession>
<proteinExistence type="predicted"/>
<organism evidence="1 2">
    <name type="scientific">Ceratitis capitata</name>
    <name type="common">Mediterranean fruit fly</name>
    <name type="synonym">Tephritis capitata</name>
    <dbReference type="NCBI Taxonomy" id="7213"/>
    <lineage>
        <taxon>Eukaryota</taxon>
        <taxon>Metazoa</taxon>
        <taxon>Ecdysozoa</taxon>
        <taxon>Arthropoda</taxon>
        <taxon>Hexapoda</taxon>
        <taxon>Insecta</taxon>
        <taxon>Pterygota</taxon>
        <taxon>Neoptera</taxon>
        <taxon>Endopterygota</taxon>
        <taxon>Diptera</taxon>
        <taxon>Brachycera</taxon>
        <taxon>Muscomorpha</taxon>
        <taxon>Tephritoidea</taxon>
        <taxon>Tephritidae</taxon>
        <taxon>Ceratitis</taxon>
        <taxon>Ceratitis</taxon>
    </lineage>
</organism>
<feature type="non-terminal residue" evidence="1">
    <location>
        <position position="1"/>
    </location>
</feature>
<evidence type="ECO:0000313" key="2">
    <source>
        <dbReference type="Proteomes" id="UP000606786"/>
    </source>
</evidence>
<dbReference type="AlphaFoldDB" id="A0A811U356"/>
<evidence type="ECO:0000313" key="1">
    <source>
        <dbReference type="EMBL" id="CAD6993071.1"/>
    </source>
</evidence>
<protein>
    <submittedName>
        <fullName evidence="1">(Mediterranean fruit fly) hypothetical protein</fullName>
    </submittedName>
</protein>
<dbReference type="Proteomes" id="UP000606786">
    <property type="component" value="Unassembled WGS sequence"/>
</dbReference>
<gene>
    <name evidence="1" type="ORF">CCAP1982_LOCUS1901</name>
</gene>
<dbReference type="EMBL" id="CAJHJT010000001">
    <property type="protein sequence ID" value="CAD6993071.1"/>
    <property type="molecule type" value="Genomic_DNA"/>
</dbReference>
<comment type="caution">
    <text evidence="1">The sequence shown here is derived from an EMBL/GenBank/DDBJ whole genome shotgun (WGS) entry which is preliminary data.</text>
</comment>